<dbReference type="Proteomes" id="UP001066276">
    <property type="component" value="Chromosome 10"/>
</dbReference>
<dbReference type="EMBL" id="JANPWB010000014">
    <property type="protein sequence ID" value="KAJ1099692.1"/>
    <property type="molecule type" value="Genomic_DNA"/>
</dbReference>
<keyword evidence="2" id="KW-1185">Reference proteome</keyword>
<protein>
    <submittedName>
        <fullName evidence="1">Uncharacterized protein</fullName>
    </submittedName>
</protein>
<sequence>MLVAKFLVVKRDLVQSCLSGTMWGQKKRYGECSPVPAVFIQGSRSRGYRILRTVFFSVMLETSRCGFFVFSRSCRPFAGRLLCSPPLERTPQHYPYGPYNGPSFPRTLQGTNREAGSAGCVRDAMGRVSTTCGPVRVGTVRPVTLQKYKHSVIS</sequence>
<accession>A0AAV7MB19</accession>
<gene>
    <name evidence="1" type="ORF">NDU88_004791</name>
</gene>
<name>A0AAV7MB19_PLEWA</name>
<organism evidence="1 2">
    <name type="scientific">Pleurodeles waltl</name>
    <name type="common">Iberian ribbed newt</name>
    <dbReference type="NCBI Taxonomy" id="8319"/>
    <lineage>
        <taxon>Eukaryota</taxon>
        <taxon>Metazoa</taxon>
        <taxon>Chordata</taxon>
        <taxon>Craniata</taxon>
        <taxon>Vertebrata</taxon>
        <taxon>Euteleostomi</taxon>
        <taxon>Amphibia</taxon>
        <taxon>Batrachia</taxon>
        <taxon>Caudata</taxon>
        <taxon>Salamandroidea</taxon>
        <taxon>Salamandridae</taxon>
        <taxon>Pleurodelinae</taxon>
        <taxon>Pleurodeles</taxon>
    </lineage>
</organism>
<dbReference type="AlphaFoldDB" id="A0AAV7MB19"/>
<proteinExistence type="predicted"/>
<reference evidence="1" key="1">
    <citation type="journal article" date="2022" name="bioRxiv">
        <title>Sequencing and chromosome-scale assembly of the giantPleurodeles waltlgenome.</title>
        <authorList>
            <person name="Brown T."/>
            <person name="Elewa A."/>
            <person name="Iarovenko S."/>
            <person name="Subramanian E."/>
            <person name="Araus A.J."/>
            <person name="Petzold A."/>
            <person name="Susuki M."/>
            <person name="Suzuki K.-i.T."/>
            <person name="Hayashi T."/>
            <person name="Toyoda A."/>
            <person name="Oliveira C."/>
            <person name="Osipova E."/>
            <person name="Leigh N.D."/>
            <person name="Simon A."/>
            <person name="Yun M.H."/>
        </authorList>
    </citation>
    <scope>NUCLEOTIDE SEQUENCE</scope>
    <source>
        <strain evidence="1">20211129_DDA</strain>
        <tissue evidence="1">Liver</tissue>
    </source>
</reference>
<evidence type="ECO:0000313" key="2">
    <source>
        <dbReference type="Proteomes" id="UP001066276"/>
    </source>
</evidence>
<evidence type="ECO:0000313" key="1">
    <source>
        <dbReference type="EMBL" id="KAJ1099692.1"/>
    </source>
</evidence>
<comment type="caution">
    <text evidence="1">The sequence shown here is derived from an EMBL/GenBank/DDBJ whole genome shotgun (WGS) entry which is preliminary data.</text>
</comment>